<dbReference type="InterPro" id="IPR016024">
    <property type="entry name" value="ARM-type_fold"/>
</dbReference>
<dbReference type="STRING" id="556484.B7FQD1"/>
<evidence type="ECO:0000313" key="7">
    <source>
        <dbReference type="EMBL" id="EEC51843.1"/>
    </source>
</evidence>
<dbReference type="InParanoid" id="B7FQD1"/>
<dbReference type="InterPro" id="IPR000225">
    <property type="entry name" value="Armadillo"/>
</dbReference>
<dbReference type="OrthoDB" id="41537at2759"/>
<accession>B7FQD1</accession>
<protein>
    <recommendedName>
        <fullName evidence="6">ATPase V1 complex subunit H C-terminal domain-containing protein</fullName>
    </recommendedName>
</protein>
<dbReference type="InterPro" id="IPR038497">
    <property type="entry name" value="ATPase_V1-cplx_hsu_C_sf"/>
</dbReference>
<dbReference type="EMBL" id="CM000605">
    <property type="protein sequence ID" value="EEC51843.1"/>
    <property type="molecule type" value="Genomic_DNA"/>
</dbReference>
<dbReference type="Gene3D" id="1.25.40.150">
    <property type="entry name" value="V-type ATPase, subunit H, C-terminal domain"/>
    <property type="match status" value="1"/>
</dbReference>
<evidence type="ECO:0000256" key="2">
    <source>
        <dbReference type="ARBA" id="ARBA00022448"/>
    </source>
</evidence>
<dbReference type="RefSeq" id="XP_002177380.1">
    <property type="nucleotide sequence ID" value="XM_002177344.1"/>
</dbReference>
<evidence type="ECO:0000256" key="1">
    <source>
        <dbReference type="ARBA" id="ARBA00008613"/>
    </source>
</evidence>
<keyword evidence="3" id="KW-0375">Hydrogen ion transport</keyword>
<feature type="domain" description="ATPase V1 complex subunit H C-terminal" evidence="6">
    <location>
        <begin position="404"/>
        <end position="520"/>
    </location>
</feature>
<evidence type="ECO:0000313" key="8">
    <source>
        <dbReference type="Proteomes" id="UP000000759"/>
    </source>
</evidence>
<evidence type="ECO:0000256" key="5">
    <source>
        <dbReference type="PROSITE-ProRule" id="PRU00259"/>
    </source>
</evidence>
<dbReference type="eggNOG" id="KOG2759">
    <property type="taxonomic scope" value="Eukaryota"/>
</dbReference>
<dbReference type="Pfam" id="PF11698">
    <property type="entry name" value="V-ATPase_H_C"/>
    <property type="match status" value="1"/>
</dbReference>
<dbReference type="Pfam" id="PF03224">
    <property type="entry name" value="V-ATPase_H_N"/>
    <property type="match status" value="1"/>
</dbReference>
<dbReference type="GO" id="GO:0000221">
    <property type="term" value="C:vacuolar proton-transporting V-type ATPase, V1 domain"/>
    <property type="evidence" value="ECO:0007669"/>
    <property type="project" value="InterPro"/>
</dbReference>
<sequence>MTFPVVLIPSPVHEAFGSIQWDSFLHLKLSNPEKALLQAGEQNVIEYTLYDKEDAAAYVQLLLKVLDQITSHRGTSSRRTSLKVSKLSLAESLPPVDALQYLDCDGIGVATHYVISQLYEVITTLKSNAFASRTKSNSVVASSNFVSKATLSSIFYPSGILIDDWRPLLRILLGTKSDSYVHRGSGFCLACILLEGCTLQTNGHLFSPISSILESFVSWIVSRLQSSSTQSLSMVTSSLTVIILSKEVRHLFGKAGGVGYLSRRLRVHQKSIDSKISASVQHQYELSYCLWIMSYDCDTSVSMRSHFHRDGSVQALVDMVAAAPREKVVRCALATLRNLATCAADEAPLELAKKNINGSTYLIDMIGCGLPKLIDLMMNCPIADFEISEDLDILHKLLHETCQELTRWDVYKVELDSTNLTWGIVHTEKFFRENARKMEGSDGKFEMVKTLIQLTASDSEDVAAIACFDLGEFVRHYPNGRDIARRLGARDFVFPLIEHENPKLQHQALTCISKLLVQNWKSLG</sequence>
<dbReference type="PANTHER" id="PTHR10698">
    <property type="entry name" value="V-TYPE PROTON ATPASE SUBUNIT H"/>
    <property type="match status" value="1"/>
</dbReference>
<comment type="similarity">
    <text evidence="1">Belongs to the V-ATPase H subunit family.</text>
</comment>
<name>B7FQD1_PHATC</name>
<proteinExistence type="inferred from homology"/>
<dbReference type="InterPro" id="IPR011989">
    <property type="entry name" value="ARM-like"/>
</dbReference>
<dbReference type="SUPFAM" id="SSF48371">
    <property type="entry name" value="ARM repeat"/>
    <property type="match status" value="1"/>
</dbReference>
<evidence type="ECO:0000259" key="6">
    <source>
        <dbReference type="Pfam" id="PF11698"/>
    </source>
</evidence>
<reference evidence="8" key="2">
    <citation type="submission" date="2008-08" db="EMBL/GenBank/DDBJ databases">
        <authorList>
            <consortium name="Diatom Consortium"/>
            <person name="Grigoriev I."/>
            <person name="Grimwood J."/>
            <person name="Kuo A."/>
            <person name="Otillar R.P."/>
            <person name="Salamov A."/>
            <person name="Detter J.C."/>
            <person name="Lindquist E."/>
            <person name="Shapiro H."/>
            <person name="Lucas S."/>
            <person name="Glavina del Rio T."/>
            <person name="Pitluck S."/>
            <person name="Rokhsar D."/>
            <person name="Bowler C."/>
        </authorList>
    </citation>
    <scope>GENOME REANNOTATION</scope>
    <source>
        <strain evidence="8">CCAP 1055/1</strain>
    </source>
</reference>
<evidence type="ECO:0000256" key="4">
    <source>
        <dbReference type="ARBA" id="ARBA00023065"/>
    </source>
</evidence>
<feature type="repeat" description="ARM" evidence="5">
    <location>
        <begin position="311"/>
        <end position="340"/>
    </location>
</feature>
<reference evidence="7 8" key="1">
    <citation type="journal article" date="2008" name="Nature">
        <title>The Phaeodactylum genome reveals the evolutionary history of diatom genomes.</title>
        <authorList>
            <person name="Bowler C."/>
            <person name="Allen A.E."/>
            <person name="Badger J.H."/>
            <person name="Grimwood J."/>
            <person name="Jabbari K."/>
            <person name="Kuo A."/>
            <person name="Maheswari U."/>
            <person name="Martens C."/>
            <person name="Maumus F."/>
            <person name="Otillar R.P."/>
            <person name="Rayko E."/>
            <person name="Salamov A."/>
            <person name="Vandepoele K."/>
            <person name="Beszteri B."/>
            <person name="Gruber A."/>
            <person name="Heijde M."/>
            <person name="Katinka M."/>
            <person name="Mock T."/>
            <person name="Valentin K."/>
            <person name="Verret F."/>
            <person name="Berges J.A."/>
            <person name="Brownlee C."/>
            <person name="Cadoret J.P."/>
            <person name="Chiovitti A."/>
            <person name="Choi C.J."/>
            <person name="Coesel S."/>
            <person name="De Martino A."/>
            <person name="Detter J.C."/>
            <person name="Durkin C."/>
            <person name="Falciatore A."/>
            <person name="Fournet J."/>
            <person name="Haruta M."/>
            <person name="Huysman M.J."/>
            <person name="Jenkins B.D."/>
            <person name="Jiroutova K."/>
            <person name="Jorgensen R.E."/>
            <person name="Joubert Y."/>
            <person name="Kaplan A."/>
            <person name="Kroger N."/>
            <person name="Kroth P.G."/>
            <person name="La Roche J."/>
            <person name="Lindquist E."/>
            <person name="Lommer M."/>
            <person name="Martin-Jezequel V."/>
            <person name="Lopez P.J."/>
            <person name="Lucas S."/>
            <person name="Mangogna M."/>
            <person name="McGinnis K."/>
            <person name="Medlin L.K."/>
            <person name="Montsant A."/>
            <person name="Oudot-Le Secq M.P."/>
            <person name="Napoli C."/>
            <person name="Obornik M."/>
            <person name="Parker M.S."/>
            <person name="Petit J.L."/>
            <person name="Porcel B.M."/>
            <person name="Poulsen N."/>
            <person name="Robison M."/>
            <person name="Rychlewski L."/>
            <person name="Rynearson T.A."/>
            <person name="Schmutz J."/>
            <person name="Shapiro H."/>
            <person name="Siaut M."/>
            <person name="Stanley M."/>
            <person name="Sussman M.R."/>
            <person name="Taylor A.R."/>
            <person name="Vardi A."/>
            <person name="von Dassow P."/>
            <person name="Vyverman W."/>
            <person name="Willis A."/>
            <person name="Wyrwicz L.S."/>
            <person name="Rokhsar D.S."/>
            <person name="Weissenbach J."/>
            <person name="Armbrust E.V."/>
            <person name="Green B.R."/>
            <person name="Van de Peer Y."/>
            <person name="Grigoriev I.V."/>
        </authorList>
    </citation>
    <scope>NUCLEOTIDE SEQUENCE [LARGE SCALE GENOMIC DNA]</scope>
    <source>
        <strain evidence="7 8">CCAP 1055/1</strain>
    </source>
</reference>
<dbReference type="InterPro" id="IPR011987">
    <property type="entry name" value="ATPase_V1-cplx_hsu_C"/>
</dbReference>
<dbReference type="PANTHER" id="PTHR10698:SF0">
    <property type="entry name" value="V-TYPE PROTON ATPASE SUBUNIT H"/>
    <property type="match status" value="1"/>
</dbReference>
<dbReference type="Proteomes" id="UP000000759">
    <property type="component" value="Chromosome 1"/>
</dbReference>
<dbReference type="PROSITE" id="PS50176">
    <property type="entry name" value="ARM_REPEAT"/>
    <property type="match status" value="1"/>
</dbReference>
<dbReference type="GO" id="GO:0046961">
    <property type="term" value="F:proton-transporting ATPase activity, rotational mechanism"/>
    <property type="evidence" value="ECO:0007669"/>
    <property type="project" value="InterPro"/>
</dbReference>
<evidence type="ECO:0000256" key="3">
    <source>
        <dbReference type="ARBA" id="ARBA00022781"/>
    </source>
</evidence>
<dbReference type="KEGG" id="pti:PHATRDRAFT_43023"/>
<keyword evidence="8" id="KW-1185">Reference proteome</keyword>
<dbReference type="InterPro" id="IPR004908">
    <property type="entry name" value="ATPase_V1-cplx_hsu"/>
</dbReference>
<dbReference type="PaxDb" id="2850-Phatr43023"/>
<dbReference type="GeneID" id="7196829"/>
<dbReference type="AlphaFoldDB" id="B7FQD1"/>
<organism evidence="7 8">
    <name type="scientific">Phaeodactylum tricornutum (strain CCAP 1055/1)</name>
    <dbReference type="NCBI Taxonomy" id="556484"/>
    <lineage>
        <taxon>Eukaryota</taxon>
        <taxon>Sar</taxon>
        <taxon>Stramenopiles</taxon>
        <taxon>Ochrophyta</taxon>
        <taxon>Bacillariophyta</taxon>
        <taxon>Bacillariophyceae</taxon>
        <taxon>Bacillariophycidae</taxon>
        <taxon>Naviculales</taxon>
        <taxon>Phaeodactylaceae</taxon>
        <taxon>Phaeodactylum</taxon>
    </lineage>
</organism>
<keyword evidence="4" id="KW-0406">Ion transport</keyword>
<gene>
    <name evidence="7" type="ORF">PHATRDRAFT_43023</name>
</gene>
<keyword evidence="2" id="KW-0813">Transport</keyword>
<dbReference type="Gene3D" id="1.25.10.10">
    <property type="entry name" value="Leucine-rich Repeat Variant"/>
    <property type="match status" value="1"/>
</dbReference>